<name>A0A8S4N6J3_OWEFU</name>
<evidence type="ECO:0000256" key="2">
    <source>
        <dbReference type="ARBA" id="ARBA00009511"/>
    </source>
</evidence>
<comment type="similarity">
    <text evidence="2">Belongs to the thymosin beta family.</text>
</comment>
<dbReference type="OrthoDB" id="2151618at2759"/>
<dbReference type="AlphaFoldDB" id="A0A8S4N6J3"/>
<proteinExistence type="inferred from homology"/>
<accession>A0A8S4N6J3</accession>
<evidence type="ECO:0000313" key="6">
    <source>
        <dbReference type="EMBL" id="CAH1777004.1"/>
    </source>
</evidence>
<dbReference type="EMBL" id="CAIIXF020000002">
    <property type="protein sequence ID" value="CAH1777004.1"/>
    <property type="molecule type" value="Genomic_DNA"/>
</dbReference>
<dbReference type="Proteomes" id="UP000749559">
    <property type="component" value="Unassembled WGS sequence"/>
</dbReference>
<feature type="compositionally biased region" description="Basic and acidic residues" evidence="5">
    <location>
        <begin position="15"/>
        <end position="27"/>
    </location>
</feature>
<evidence type="ECO:0000256" key="3">
    <source>
        <dbReference type="ARBA" id="ARBA00022490"/>
    </source>
</evidence>
<keyword evidence="3" id="KW-0963">Cytoplasm</keyword>
<protein>
    <submittedName>
        <fullName evidence="6">Uncharacterized protein</fullName>
    </submittedName>
</protein>
<dbReference type="GO" id="GO:0005856">
    <property type="term" value="C:cytoskeleton"/>
    <property type="evidence" value="ECO:0007669"/>
    <property type="project" value="UniProtKB-SubCell"/>
</dbReference>
<dbReference type="GO" id="GO:0003785">
    <property type="term" value="F:actin monomer binding"/>
    <property type="evidence" value="ECO:0007669"/>
    <property type="project" value="InterPro"/>
</dbReference>
<organism evidence="6 7">
    <name type="scientific">Owenia fusiformis</name>
    <name type="common">Polychaete worm</name>
    <dbReference type="NCBI Taxonomy" id="6347"/>
    <lineage>
        <taxon>Eukaryota</taxon>
        <taxon>Metazoa</taxon>
        <taxon>Spiralia</taxon>
        <taxon>Lophotrochozoa</taxon>
        <taxon>Annelida</taxon>
        <taxon>Polychaeta</taxon>
        <taxon>Sedentaria</taxon>
        <taxon>Canalipalpata</taxon>
        <taxon>Sabellida</taxon>
        <taxon>Oweniida</taxon>
        <taxon>Oweniidae</taxon>
        <taxon>Owenia</taxon>
    </lineage>
</organism>
<gene>
    <name evidence="6" type="ORF">OFUS_LOCUS4124</name>
</gene>
<dbReference type="GO" id="GO:0007015">
    <property type="term" value="P:actin filament organization"/>
    <property type="evidence" value="ECO:0007669"/>
    <property type="project" value="InterPro"/>
</dbReference>
<sequence>MNLDEFLKGLETSEETSKTKPEDDVIEKTKCSLESSDDGASFPLLVKKPVVEPEVGAVNGEVKNFKYWYELQKTHVAEKNTLPSKETIEKERIAIEYEETRRTNPHMGQYRKFLKYFKDDNRDEMKDLKPSQLRE</sequence>
<dbReference type="Pfam" id="PF01290">
    <property type="entry name" value="Thymosin"/>
    <property type="match status" value="1"/>
</dbReference>
<feature type="region of interest" description="Disordered" evidence="5">
    <location>
        <begin position="1"/>
        <end position="27"/>
    </location>
</feature>
<keyword evidence="4" id="KW-0206">Cytoskeleton</keyword>
<evidence type="ECO:0000256" key="1">
    <source>
        <dbReference type="ARBA" id="ARBA00004245"/>
    </source>
</evidence>
<evidence type="ECO:0000256" key="4">
    <source>
        <dbReference type="ARBA" id="ARBA00023212"/>
    </source>
</evidence>
<dbReference type="Gene3D" id="1.20.5.520">
    <property type="entry name" value="Single helix bin"/>
    <property type="match status" value="1"/>
</dbReference>
<keyword evidence="7" id="KW-1185">Reference proteome</keyword>
<dbReference type="InterPro" id="IPR001152">
    <property type="entry name" value="Beta-thymosin"/>
</dbReference>
<reference evidence="6" key="1">
    <citation type="submission" date="2022-03" db="EMBL/GenBank/DDBJ databases">
        <authorList>
            <person name="Martin C."/>
        </authorList>
    </citation>
    <scope>NUCLEOTIDE SEQUENCE</scope>
</reference>
<comment type="caution">
    <text evidence="6">The sequence shown here is derived from an EMBL/GenBank/DDBJ whole genome shotgun (WGS) entry which is preliminary data.</text>
</comment>
<comment type="subcellular location">
    <subcellularLocation>
        <location evidence="1">Cytoplasm</location>
        <location evidence="1">Cytoskeleton</location>
    </subcellularLocation>
</comment>
<evidence type="ECO:0000313" key="7">
    <source>
        <dbReference type="Proteomes" id="UP000749559"/>
    </source>
</evidence>
<evidence type="ECO:0000256" key="5">
    <source>
        <dbReference type="SAM" id="MobiDB-lite"/>
    </source>
</evidence>
<dbReference type="InterPro" id="IPR038386">
    <property type="entry name" value="Beta-thymosin_sf"/>
</dbReference>